<dbReference type="HOGENOM" id="CLU_000022_16_6_6"/>
<proteinExistence type="predicted"/>
<dbReference type="PROSITE" id="PS52004">
    <property type="entry name" value="KS3_2"/>
    <property type="match status" value="1"/>
</dbReference>
<dbReference type="SMART" id="SM00825">
    <property type="entry name" value="PKS_KS"/>
    <property type="match status" value="1"/>
</dbReference>
<keyword evidence="2" id="KW-0597">Phosphoprotein</keyword>
<evidence type="ECO:0000256" key="2">
    <source>
        <dbReference type="ARBA" id="ARBA00022553"/>
    </source>
</evidence>
<dbReference type="Pfam" id="PF16197">
    <property type="entry name" value="KAsynt_C_assoc"/>
    <property type="match status" value="1"/>
</dbReference>
<keyword evidence="3" id="KW-0808">Transferase</keyword>
<dbReference type="InterPro" id="IPR014030">
    <property type="entry name" value="Ketoacyl_synth_N"/>
</dbReference>
<dbReference type="GO" id="GO:0071770">
    <property type="term" value="P:DIM/DIP cell wall layer assembly"/>
    <property type="evidence" value="ECO:0007669"/>
    <property type="project" value="TreeGrafter"/>
</dbReference>
<dbReference type="PANTHER" id="PTHR43775:SF37">
    <property type="entry name" value="SI:DKEY-61P9.11"/>
    <property type="match status" value="1"/>
</dbReference>
<name>A0A0H2V8L4_ECOL6</name>
<dbReference type="eggNOG" id="COG3321">
    <property type="taxonomic scope" value="Bacteria"/>
</dbReference>
<accession>A0A0H2V8L4</accession>
<dbReference type="KEGG" id="ecc:c2453"/>
<dbReference type="Pfam" id="PF00109">
    <property type="entry name" value="ketoacyl-synt"/>
    <property type="match status" value="1"/>
</dbReference>
<dbReference type="CDD" id="cd00833">
    <property type="entry name" value="PKS"/>
    <property type="match status" value="1"/>
</dbReference>
<dbReference type="InterPro" id="IPR032821">
    <property type="entry name" value="PKS_assoc"/>
</dbReference>
<protein>
    <submittedName>
        <fullName evidence="5">Putative polyketide synthase</fullName>
    </submittedName>
</protein>
<dbReference type="AlphaFoldDB" id="A0A0H2V8L4"/>
<dbReference type="Gene3D" id="1.10.1200.10">
    <property type="entry name" value="ACP-like"/>
    <property type="match status" value="1"/>
</dbReference>
<dbReference type="GO" id="GO:0006633">
    <property type="term" value="P:fatty acid biosynthetic process"/>
    <property type="evidence" value="ECO:0007669"/>
    <property type="project" value="TreeGrafter"/>
</dbReference>
<dbReference type="GO" id="GO:0005737">
    <property type="term" value="C:cytoplasm"/>
    <property type="evidence" value="ECO:0007669"/>
    <property type="project" value="TreeGrafter"/>
</dbReference>
<dbReference type="InterPro" id="IPR020841">
    <property type="entry name" value="PKS_Beta-ketoAc_synthase_dom"/>
</dbReference>
<dbReference type="SUPFAM" id="SSF47336">
    <property type="entry name" value="ACP-like"/>
    <property type="match status" value="1"/>
</dbReference>
<dbReference type="RefSeq" id="WP_001029878.1">
    <property type="nucleotide sequence ID" value="NC_004431.1"/>
</dbReference>
<dbReference type="Gene3D" id="3.30.70.3290">
    <property type="match status" value="1"/>
</dbReference>
<dbReference type="PANTHER" id="PTHR43775">
    <property type="entry name" value="FATTY ACID SYNTHASE"/>
    <property type="match status" value="1"/>
</dbReference>
<dbReference type="GeneID" id="45135064"/>
<evidence type="ECO:0000313" key="5">
    <source>
        <dbReference type="EMBL" id="AAN80912.1"/>
    </source>
</evidence>
<gene>
    <name evidence="5" type="ordered locus">c2453</name>
</gene>
<dbReference type="GO" id="GO:0004312">
    <property type="term" value="F:fatty acid synthase activity"/>
    <property type="evidence" value="ECO:0007669"/>
    <property type="project" value="TreeGrafter"/>
</dbReference>
<dbReference type="SUPFAM" id="SSF53901">
    <property type="entry name" value="Thiolase-like"/>
    <property type="match status" value="1"/>
</dbReference>
<dbReference type="GO" id="GO:0005886">
    <property type="term" value="C:plasma membrane"/>
    <property type="evidence" value="ECO:0007669"/>
    <property type="project" value="TreeGrafter"/>
</dbReference>
<dbReference type="Proteomes" id="UP000001410">
    <property type="component" value="Chromosome"/>
</dbReference>
<evidence type="ECO:0000259" key="4">
    <source>
        <dbReference type="PROSITE" id="PS52004"/>
    </source>
</evidence>
<evidence type="ECO:0000256" key="3">
    <source>
        <dbReference type="ARBA" id="ARBA00022679"/>
    </source>
</evidence>
<dbReference type="STRING" id="199310.c2453"/>
<dbReference type="Pfam" id="PF02801">
    <property type="entry name" value="Ketoacyl-synt_C"/>
    <property type="match status" value="1"/>
</dbReference>
<evidence type="ECO:0000313" key="6">
    <source>
        <dbReference type="Proteomes" id="UP000001410"/>
    </source>
</evidence>
<dbReference type="SMR" id="A0A0H2V8L4"/>
<keyword evidence="6" id="KW-1185">Reference proteome</keyword>
<dbReference type="EMBL" id="AE014075">
    <property type="protein sequence ID" value="AAN80912.1"/>
    <property type="molecule type" value="Genomic_DNA"/>
</dbReference>
<dbReference type="InterPro" id="IPR016039">
    <property type="entry name" value="Thiolase-like"/>
</dbReference>
<dbReference type="InterPro" id="IPR036736">
    <property type="entry name" value="ACP-like_sf"/>
</dbReference>
<dbReference type="Gene3D" id="3.40.47.10">
    <property type="match status" value="1"/>
</dbReference>
<reference evidence="5 6" key="1">
    <citation type="journal article" date="2002" name="Proc. Natl. Acad. Sci. U.S.A.">
        <title>Extensive mosaic structure revealed by the complete genome sequence of uropathogenic Escherichia coli.</title>
        <authorList>
            <person name="Welch R.A."/>
            <person name="Burland V."/>
            <person name="Plunkett G.III."/>
            <person name="Redford P."/>
            <person name="Roesch P."/>
            <person name="Rasko D."/>
            <person name="Buckles E.L."/>
            <person name="Liou S.R."/>
            <person name="Boutin A."/>
            <person name="Hackett J."/>
            <person name="Stroud D."/>
            <person name="Mayhew G.F."/>
            <person name="Rose D.J."/>
            <person name="Zhou S."/>
            <person name="Schwartz D.C."/>
            <person name="Perna N.T."/>
            <person name="Mobley H.L."/>
            <person name="Donnenberg M.S."/>
            <person name="Blattner F.R."/>
        </authorList>
    </citation>
    <scope>NUCLEOTIDE SEQUENCE [LARGE SCALE GENOMIC DNA]</scope>
    <source>
        <strain evidence="6">CFT073 / ATCC 700928 / UPEC</strain>
    </source>
</reference>
<dbReference type="InterPro" id="IPR014031">
    <property type="entry name" value="Ketoacyl_synth_C"/>
</dbReference>
<organism evidence="5 6">
    <name type="scientific">Escherichia coli O6:H1 (strain CFT073 / ATCC 700928 / UPEC)</name>
    <dbReference type="NCBI Taxonomy" id="199310"/>
    <lineage>
        <taxon>Bacteria</taxon>
        <taxon>Pseudomonadati</taxon>
        <taxon>Pseudomonadota</taxon>
        <taxon>Gammaproteobacteria</taxon>
        <taxon>Enterobacterales</taxon>
        <taxon>Enterobacteriaceae</taxon>
        <taxon>Escherichia</taxon>
    </lineage>
</organism>
<dbReference type="Gene3D" id="3.40.366.10">
    <property type="entry name" value="Malonyl-Coenzyme A Acyl Carrier Protein, domain 2"/>
    <property type="match status" value="1"/>
</dbReference>
<evidence type="ECO:0000256" key="1">
    <source>
        <dbReference type="ARBA" id="ARBA00022450"/>
    </source>
</evidence>
<dbReference type="InterPro" id="IPR050091">
    <property type="entry name" value="PKS_NRPS_Biosynth_Enz"/>
</dbReference>
<sequence length="819" mass="89564">MAKDDFTCGSLDIAIIGMSGRFSGAESVPEWWDKLLAGEEFTQPTCTEDDNGNPWIRLRNIITAPYDFDAAFFNIPPGEALLMDPQQRIFLECCYNALEHAGYIPTQLKRVGVYGATYANNYFIDRVYPYLKMSGDHHYLQAQIGNEKDYLCAQVAYKLGFTGPAVSVQTACSSSLVAAYLACEGLLTFQADVALAGGVTLGFLQAHGYSPQGDKLVSQDGHCAPFSAEATGTVYSSGAGVVVLKRLEDALRDQDRVYAVIKGGAVNNDGGRRLGFVAPSVEGQVEAINTALAAAEVVPTDIALIETHGTGTPLGDEIELEALHRVFAPACAPHSIQLGAVKANLGHLGVASGIVSLMKTALTLYTGLVPPQINLVNKHKKLLQPASPFYLSDVVTSVPQTKRIHATVSSFGLGGTNAHLVLQNWCETPAQAVQENERRLFFFSAKTPLALRQQLDAHYHALATYAEADKDRIAYTLAQRRAHFPYRCALAADSVVALRASLAKLRDADMSFTPINMETTLVFLYPDRDDKLESALTHLLACQPNLRQRHQRLSQDVAQICEPADWTPALRQFIQQVSLSEWLIEQSISPVQHIGYLTGAAAAQYVARIISLENAVQQVIVAETTPEQTLAGNSELSEILANLAVTEGTLMLEIGRAGTFSILYHQHAQWVGQTVFSPMLNTDTPEDILPLLGTLWQRGVTICLPEMPAVQTIGLPGYSFDRVRYEIQSSDARENAMLPVSYLSVSDFVEKTWRSLLCIDHYDEHAVIFEYGATSMHVISFVDSCNHIYKIGLTAADIYARPAIREHSEFISECVDGIL</sequence>
<dbReference type="InterPro" id="IPR001227">
    <property type="entry name" value="Ac_transferase_dom_sf"/>
</dbReference>
<keyword evidence="1" id="KW-0596">Phosphopantetheine</keyword>
<feature type="domain" description="Ketosynthase family 3 (KS3)" evidence="4">
    <location>
        <begin position="10"/>
        <end position="424"/>
    </location>
</feature>